<evidence type="ECO:0000313" key="14">
    <source>
        <dbReference type="EMBL" id="KAB2570284.1"/>
    </source>
</evidence>
<reference evidence="14 15" key="1">
    <citation type="journal article" date="2019" name="Sci. Rep.">
        <title>A multi-omics analysis of the grapevine pathogen Lasiodiplodia theobromae reveals that temperature affects the expression of virulence- and pathogenicity-related genes.</title>
        <authorList>
            <person name="Felix C."/>
            <person name="Meneses R."/>
            <person name="Goncalves M.F.M."/>
            <person name="Tilleman L."/>
            <person name="Duarte A.S."/>
            <person name="Jorrin-Novo J.V."/>
            <person name="Van de Peer Y."/>
            <person name="Deforce D."/>
            <person name="Van Nieuwerburgh F."/>
            <person name="Esteves A.C."/>
            <person name="Alves A."/>
        </authorList>
    </citation>
    <scope>NUCLEOTIDE SEQUENCE [LARGE SCALE GENOMIC DNA]</scope>
    <source>
        <strain evidence="14 15">LA-SOL3</strain>
    </source>
</reference>
<dbReference type="Gene3D" id="3.20.20.60">
    <property type="entry name" value="Phosphoenolpyruvate-binding domains"/>
    <property type="match status" value="1"/>
</dbReference>
<comment type="cofactor">
    <cofactor evidence="13">
        <name>Mg(2+)</name>
        <dbReference type="ChEBI" id="CHEBI:18420"/>
    </cofactor>
    <text evidence="13">Can also use Mn(2+) ion.</text>
</comment>
<accession>A0A5N5CYC3</accession>
<dbReference type="AlphaFoldDB" id="A0A5N5CYC3"/>
<comment type="catalytic activity">
    <reaction evidence="9">
        <text>D-threo-isocitrate = glyoxylate + succinate</text>
        <dbReference type="Rhea" id="RHEA:13245"/>
        <dbReference type="ChEBI" id="CHEBI:15562"/>
        <dbReference type="ChEBI" id="CHEBI:30031"/>
        <dbReference type="ChEBI" id="CHEBI:36655"/>
        <dbReference type="EC" id="4.1.3.1"/>
    </reaction>
</comment>
<evidence type="ECO:0000256" key="6">
    <source>
        <dbReference type="ARBA" id="ARBA00022435"/>
    </source>
</evidence>
<keyword evidence="13" id="KW-0460">Magnesium</keyword>
<protein>
    <recommendedName>
        <fullName evidence="5 10">Isocitrate lyase</fullName>
    </recommendedName>
</protein>
<dbReference type="PANTHER" id="PTHR21631:SF3">
    <property type="entry name" value="BIFUNCTIONAL GLYOXYLATE CYCLE PROTEIN"/>
    <property type="match status" value="1"/>
</dbReference>
<dbReference type="PIRSF" id="PIRSF001362">
    <property type="entry name" value="Isocit_lyase"/>
    <property type="match status" value="1"/>
</dbReference>
<dbReference type="Gene3D" id="1.10.10.850">
    <property type="match status" value="1"/>
</dbReference>
<evidence type="ECO:0000256" key="8">
    <source>
        <dbReference type="ARBA" id="ARBA00023239"/>
    </source>
</evidence>
<evidence type="ECO:0000256" key="7">
    <source>
        <dbReference type="ARBA" id="ARBA00022532"/>
    </source>
</evidence>
<evidence type="ECO:0000256" key="2">
    <source>
        <dbReference type="ARBA" id="ARBA00004793"/>
    </source>
</evidence>
<evidence type="ECO:0000256" key="5">
    <source>
        <dbReference type="ARBA" id="ARBA00017446"/>
    </source>
</evidence>
<dbReference type="InterPro" id="IPR015813">
    <property type="entry name" value="Pyrv/PenolPyrv_kinase-like_dom"/>
</dbReference>
<dbReference type="EMBL" id="VCHE01000143">
    <property type="protein sequence ID" value="KAB2570284.1"/>
    <property type="molecule type" value="Genomic_DNA"/>
</dbReference>
<feature type="binding site" evidence="12">
    <location>
        <position position="490"/>
    </location>
    <ligand>
        <name>substrate</name>
    </ligand>
</feature>
<name>A0A5N5CYC3_9PEZI</name>
<feature type="binding site" evidence="13">
    <location>
        <position position="201"/>
    </location>
    <ligand>
        <name>Mg(2+)</name>
        <dbReference type="ChEBI" id="CHEBI:18420"/>
    </ligand>
</feature>
<keyword evidence="13" id="KW-0479">Metal-binding</keyword>
<comment type="caution">
    <text evidence="14">The sequence shown here is derived from an EMBL/GenBank/DDBJ whole genome shotgun (WGS) entry which is preliminary data.</text>
</comment>
<comment type="similarity">
    <text evidence="3 10">Belongs to the isocitrate lyase/PEP mutase superfamily. Isocitrate lyase family.</text>
</comment>
<evidence type="ECO:0000256" key="9">
    <source>
        <dbReference type="ARBA" id="ARBA00023531"/>
    </source>
</evidence>
<dbReference type="GO" id="GO:0006097">
    <property type="term" value="P:glyoxylate cycle"/>
    <property type="evidence" value="ECO:0007669"/>
    <property type="project" value="UniProtKB-KW"/>
</dbReference>
<dbReference type="Pfam" id="PF00463">
    <property type="entry name" value="ICL"/>
    <property type="match status" value="1"/>
</dbReference>
<dbReference type="PANTHER" id="PTHR21631">
    <property type="entry name" value="ISOCITRATE LYASE/MALATE SYNTHASE"/>
    <property type="match status" value="1"/>
</dbReference>
<keyword evidence="15" id="KW-1185">Reference proteome</keyword>
<evidence type="ECO:0000313" key="15">
    <source>
        <dbReference type="Proteomes" id="UP000325902"/>
    </source>
</evidence>
<evidence type="ECO:0000256" key="3">
    <source>
        <dbReference type="ARBA" id="ARBA00005704"/>
    </source>
</evidence>
<dbReference type="GO" id="GO:0046872">
    <property type="term" value="F:metal ion binding"/>
    <property type="evidence" value="ECO:0007669"/>
    <property type="project" value="UniProtKB-KW"/>
</dbReference>
<evidence type="ECO:0000256" key="11">
    <source>
        <dbReference type="PIRSR" id="PIRSR001362-1"/>
    </source>
</evidence>
<dbReference type="FunFam" id="1.10.10.850:FF:000001">
    <property type="entry name" value="Isocitrate lyase"/>
    <property type="match status" value="1"/>
</dbReference>
<gene>
    <name evidence="14" type="primary">icl1</name>
    <name evidence="14" type="ORF">DBV05_g11036</name>
</gene>
<evidence type="ECO:0000256" key="4">
    <source>
        <dbReference type="ARBA" id="ARBA00011881"/>
    </source>
</evidence>
<dbReference type="NCBIfam" id="TIGR01346">
    <property type="entry name" value="isocit_lyase"/>
    <property type="match status" value="1"/>
</dbReference>
<comment type="pathway">
    <text evidence="2">Carbohydrate metabolism; glyoxylate cycle; (S)-malate from isocitrate: step 1/2.</text>
</comment>
<feature type="binding site" evidence="12">
    <location>
        <position position="276"/>
    </location>
    <ligand>
        <name>substrate</name>
    </ligand>
</feature>
<evidence type="ECO:0000256" key="10">
    <source>
        <dbReference type="PIRNR" id="PIRNR001362"/>
    </source>
</evidence>
<dbReference type="GO" id="GO:0006099">
    <property type="term" value="P:tricarboxylic acid cycle"/>
    <property type="evidence" value="ECO:0007669"/>
    <property type="project" value="UniProtKB-KW"/>
</dbReference>
<organism evidence="14 15">
    <name type="scientific">Lasiodiplodia theobromae</name>
    <dbReference type="NCBI Taxonomy" id="45133"/>
    <lineage>
        <taxon>Eukaryota</taxon>
        <taxon>Fungi</taxon>
        <taxon>Dikarya</taxon>
        <taxon>Ascomycota</taxon>
        <taxon>Pezizomycotina</taxon>
        <taxon>Dothideomycetes</taxon>
        <taxon>Dothideomycetes incertae sedis</taxon>
        <taxon>Botryosphaeriales</taxon>
        <taxon>Botryosphaeriaceae</taxon>
        <taxon>Lasiodiplodia</taxon>
    </lineage>
</organism>
<proteinExistence type="inferred from homology"/>
<dbReference type="Proteomes" id="UP000325902">
    <property type="component" value="Unassembled WGS sequence"/>
</dbReference>
<comment type="subunit">
    <text evidence="4">Homotetramer.</text>
</comment>
<feature type="binding site" evidence="12">
    <location>
        <begin position="456"/>
        <end position="460"/>
    </location>
    <ligand>
        <name>substrate</name>
    </ligand>
</feature>
<feature type="active site" description="Proton acceptor" evidence="11">
    <location>
        <position position="239"/>
    </location>
</feature>
<dbReference type="SUPFAM" id="SSF51621">
    <property type="entry name" value="Phosphoenolpyruvate/pyruvate domain"/>
    <property type="match status" value="1"/>
</dbReference>
<comment type="catalytic activity">
    <reaction evidence="1">
        <text>(2S,3R)-3-hydroxybutane-1,2,3-tricarboxylate = pyruvate + succinate</text>
        <dbReference type="Rhea" id="RHEA:16809"/>
        <dbReference type="ChEBI" id="CHEBI:15361"/>
        <dbReference type="ChEBI" id="CHEBI:30031"/>
        <dbReference type="ChEBI" id="CHEBI:57429"/>
        <dbReference type="EC" id="4.1.3.30"/>
    </reaction>
</comment>
<dbReference type="OrthoDB" id="4078635at2759"/>
<sequence>MGHEAIINGTKSKEVFDPQLNQQVSEDERKAIIDMYLEDAAFAADVKATKDWWSSPRWSSTKRPYTAEEICSKRGNLKIEYPSNAMSKKLWEILEERWMNKTVSFTFGCMDPVQVTQMAKYLDTVYVSGWQCSATASSTNEPGPDLADYPMDTVPRKVDHLFKAQLFHDRKQRQARLTTCPPSARSSAAPNTDFLRPIIADADTGHGGITATMKLTKLFVEAGAAGIHVEDQAAGTKKCGHMGGKVMVPVREHVNRLVACRAQADIMGTELVVVGRTDAEAATLITSTVDRRDHEFVLGATKEGLEPLVDVLEVAGRDGGVGVDLVAVEEQWLEAAELKTFRDAVVAAIRSGTQDDKDALIEQYLQSARGKSNHECRALAKGLLDQDVYFDWEAPRTLEGYYRCQGGCECAIARAVEFAPFADLVWMESKTPDYNQAKQFADGVHATRPSQKLAYNLSPSFNWKRSMSPEEQETYIYRLGQLGYCWQFVTLAGLHSTALMTDGFAREFSARGMRAYGDMIQEPELERGCEVVRHQKWSGANYIDSILKMVSGGITSTASMGKGVTEIQFT</sequence>
<evidence type="ECO:0000256" key="12">
    <source>
        <dbReference type="PIRSR" id="PIRSR001362-2"/>
    </source>
</evidence>
<dbReference type="GO" id="GO:0004451">
    <property type="term" value="F:isocitrate lyase activity"/>
    <property type="evidence" value="ECO:0007669"/>
    <property type="project" value="UniProtKB-EC"/>
</dbReference>
<keyword evidence="6" id="KW-0329">Glyoxylate bypass</keyword>
<dbReference type="InterPro" id="IPR018523">
    <property type="entry name" value="Isocitrate_lyase_ph_CS"/>
</dbReference>
<dbReference type="InterPro" id="IPR006254">
    <property type="entry name" value="Isocitrate_lyase"/>
</dbReference>
<evidence type="ECO:0000256" key="1">
    <source>
        <dbReference type="ARBA" id="ARBA00001050"/>
    </source>
</evidence>
<evidence type="ECO:0000256" key="13">
    <source>
        <dbReference type="PIRSR" id="PIRSR001362-3"/>
    </source>
</evidence>
<dbReference type="InterPro" id="IPR040442">
    <property type="entry name" value="Pyrv_kinase-like_dom_sf"/>
</dbReference>
<dbReference type="GO" id="GO:0046421">
    <property type="term" value="F:methylisocitrate lyase activity"/>
    <property type="evidence" value="ECO:0007669"/>
    <property type="project" value="UniProtKB-EC"/>
</dbReference>
<feature type="binding site" evidence="12">
    <location>
        <begin position="240"/>
        <end position="241"/>
    </location>
    <ligand>
        <name>substrate</name>
    </ligand>
</feature>
<keyword evidence="8 10" id="KW-0456">Lyase</keyword>
<dbReference type="PROSITE" id="PS00161">
    <property type="entry name" value="ISOCITRATE_LYASE"/>
    <property type="match status" value="1"/>
</dbReference>
<feature type="binding site" evidence="12">
    <location>
        <begin position="128"/>
        <end position="130"/>
    </location>
    <ligand>
        <name>substrate</name>
    </ligand>
</feature>
<keyword evidence="7" id="KW-0816">Tricarboxylic acid cycle</keyword>